<keyword evidence="8" id="KW-1133">Transmembrane helix</keyword>
<feature type="binding site" description="axial binding residue" evidence="13">
    <location>
        <position position="447"/>
    </location>
    <ligand>
        <name>heme</name>
        <dbReference type="ChEBI" id="CHEBI:30413"/>
    </ligand>
    <ligandPart>
        <name>Fe</name>
        <dbReference type="ChEBI" id="CHEBI:18248"/>
    </ligandPart>
</feature>
<evidence type="ECO:0000256" key="10">
    <source>
        <dbReference type="ARBA" id="ARBA00023004"/>
    </source>
</evidence>
<dbReference type="GO" id="GO:0005506">
    <property type="term" value="F:iron ion binding"/>
    <property type="evidence" value="ECO:0007669"/>
    <property type="project" value="InterPro"/>
</dbReference>
<name>A0A165RDF2_9APHY</name>
<dbReference type="GO" id="GO:0020037">
    <property type="term" value="F:heme binding"/>
    <property type="evidence" value="ECO:0007669"/>
    <property type="project" value="InterPro"/>
</dbReference>
<organism evidence="15 16">
    <name type="scientific">Daedalea quercina L-15889</name>
    <dbReference type="NCBI Taxonomy" id="1314783"/>
    <lineage>
        <taxon>Eukaryota</taxon>
        <taxon>Fungi</taxon>
        <taxon>Dikarya</taxon>
        <taxon>Basidiomycota</taxon>
        <taxon>Agaricomycotina</taxon>
        <taxon>Agaricomycetes</taxon>
        <taxon>Polyporales</taxon>
        <taxon>Fomitopsis</taxon>
    </lineage>
</organism>
<evidence type="ECO:0000256" key="12">
    <source>
        <dbReference type="ARBA" id="ARBA00023136"/>
    </source>
</evidence>
<dbReference type="InterPro" id="IPR001128">
    <property type="entry name" value="Cyt_P450"/>
</dbReference>
<evidence type="ECO:0000256" key="2">
    <source>
        <dbReference type="ARBA" id="ARBA00004167"/>
    </source>
</evidence>
<dbReference type="Gene3D" id="1.10.630.10">
    <property type="entry name" value="Cytochrome P450"/>
    <property type="match status" value="1"/>
</dbReference>
<keyword evidence="7 13" id="KW-0479">Metal-binding</keyword>
<dbReference type="GO" id="GO:0004497">
    <property type="term" value="F:monooxygenase activity"/>
    <property type="evidence" value="ECO:0007669"/>
    <property type="project" value="UniProtKB-KW"/>
</dbReference>
<dbReference type="OrthoDB" id="2789670at2759"/>
<dbReference type="SUPFAM" id="SSF48264">
    <property type="entry name" value="Cytochrome P450"/>
    <property type="match status" value="1"/>
</dbReference>
<evidence type="ECO:0000256" key="14">
    <source>
        <dbReference type="RuleBase" id="RU000461"/>
    </source>
</evidence>
<evidence type="ECO:0000313" key="15">
    <source>
        <dbReference type="EMBL" id="KZT70606.1"/>
    </source>
</evidence>
<keyword evidence="9 14" id="KW-0560">Oxidoreductase</keyword>
<dbReference type="GO" id="GO:0016705">
    <property type="term" value="F:oxidoreductase activity, acting on paired donors, with incorporation or reduction of molecular oxygen"/>
    <property type="evidence" value="ECO:0007669"/>
    <property type="project" value="InterPro"/>
</dbReference>
<dbReference type="InterPro" id="IPR017972">
    <property type="entry name" value="Cyt_P450_CS"/>
</dbReference>
<evidence type="ECO:0000256" key="7">
    <source>
        <dbReference type="ARBA" id="ARBA00022723"/>
    </source>
</evidence>
<dbReference type="PANTHER" id="PTHR46300:SF7">
    <property type="entry name" value="P450, PUTATIVE (EUROFUNG)-RELATED"/>
    <property type="match status" value="1"/>
</dbReference>
<dbReference type="GO" id="GO:0016020">
    <property type="term" value="C:membrane"/>
    <property type="evidence" value="ECO:0007669"/>
    <property type="project" value="UniProtKB-SubCell"/>
</dbReference>
<gene>
    <name evidence="15" type="ORF">DAEQUDRAFT_744635</name>
</gene>
<comment type="similarity">
    <text evidence="4 14">Belongs to the cytochrome P450 family.</text>
</comment>
<dbReference type="Proteomes" id="UP000076727">
    <property type="component" value="Unassembled WGS sequence"/>
</dbReference>
<dbReference type="AlphaFoldDB" id="A0A165RDF2"/>
<dbReference type="InterPro" id="IPR002401">
    <property type="entry name" value="Cyt_P450_E_grp-I"/>
</dbReference>
<keyword evidence="6" id="KW-0812">Transmembrane</keyword>
<dbReference type="InterPro" id="IPR050364">
    <property type="entry name" value="Cytochrome_P450_fung"/>
</dbReference>
<evidence type="ECO:0000256" key="6">
    <source>
        <dbReference type="ARBA" id="ARBA00022692"/>
    </source>
</evidence>
<evidence type="ECO:0000256" key="1">
    <source>
        <dbReference type="ARBA" id="ARBA00001971"/>
    </source>
</evidence>
<evidence type="ECO:0000256" key="3">
    <source>
        <dbReference type="ARBA" id="ARBA00005179"/>
    </source>
</evidence>
<evidence type="ECO:0000313" key="16">
    <source>
        <dbReference type="Proteomes" id="UP000076727"/>
    </source>
</evidence>
<evidence type="ECO:0000256" key="13">
    <source>
        <dbReference type="PIRSR" id="PIRSR602401-1"/>
    </source>
</evidence>
<comment type="subcellular location">
    <subcellularLocation>
        <location evidence="2">Membrane</location>
        <topology evidence="2">Single-pass membrane protein</topology>
    </subcellularLocation>
</comment>
<proteinExistence type="inferred from homology"/>
<keyword evidence="5 13" id="KW-0349">Heme</keyword>
<comment type="pathway">
    <text evidence="3">Secondary metabolite biosynthesis.</text>
</comment>
<dbReference type="PRINTS" id="PR00463">
    <property type="entry name" value="EP450I"/>
</dbReference>
<dbReference type="EMBL" id="KV429050">
    <property type="protein sequence ID" value="KZT70606.1"/>
    <property type="molecule type" value="Genomic_DNA"/>
</dbReference>
<keyword evidence="10 13" id="KW-0408">Iron</keyword>
<keyword evidence="11 14" id="KW-0503">Monooxygenase</keyword>
<comment type="cofactor">
    <cofactor evidence="1 13">
        <name>heme</name>
        <dbReference type="ChEBI" id="CHEBI:30413"/>
    </cofactor>
</comment>
<sequence length="521" mass="58981">MGLITFAFVLTAIYLVWSHLNKPRRALPPGPKPLPLVGNIANLTAHELWLRAKQWANEYGDIVYLHVFGQGLVFINKYEVAVELLERRGAIYSDKPGFVMAGDLCGCENMVAFTRYGDKSRRQRKLMNMALGVNSVKQYNPLLEVEAHDLLKRLLQNPADYVGNLKRYAGGLTLSAVYGYQARSNDDEFLRLADECVDILSNEIASGGGIWPVDVFPSLQKLPDWAPGAGFKRKAAIWKAKMEEFVDRPYAYVKERMRDGSALPCFCTTLLEELHERCGEEKKEAEQIDPQRDFDIRWTANSMYSASIDSTMTTVSHFILAMMLHPEVLAKAQEEIDTVVGSGRLPTFSDRASLPYLECVMSETLRWGVPVPLALPHRLMEDDVYNGYHLPKGTIVFGNVWNMVRDPEVYPEPESFLPERFMEPADELMAKRRDPRNYVFGFGRRRCPGLHLIDQSLWIVMACMVATLDISKAVDDNGNIVEPVISFDNSVFRTPSPFKCDIRPRSEQSLKIIRQVTEGSA</sequence>
<dbReference type="CDD" id="cd11065">
    <property type="entry name" value="CYP64-like"/>
    <property type="match status" value="1"/>
</dbReference>
<dbReference type="InterPro" id="IPR036396">
    <property type="entry name" value="Cyt_P450_sf"/>
</dbReference>
<reference evidence="15 16" key="1">
    <citation type="journal article" date="2016" name="Mol. Biol. Evol.">
        <title>Comparative Genomics of Early-Diverging Mushroom-Forming Fungi Provides Insights into the Origins of Lignocellulose Decay Capabilities.</title>
        <authorList>
            <person name="Nagy L.G."/>
            <person name="Riley R."/>
            <person name="Tritt A."/>
            <person name="Adam C."/>
            <person name="Daum C."/>
            <person name="Floudas D."/>
            <person name="Sun H."/>
            <person name="Yadav J.S."/>
            <person name="Pangilinan J."/>
            <person name="Larsson K.H."/>
            <person name="Matsuura K."/>
            <person name="Barry K."/>
            <person name="Labutti K."/>
            <person name="Kuo R."/>
            <person name="Ohm R.A."/>
            <person name="Bhattacharya S.S."/>
            <person name="Shirouzu T."/>
            <person name="Yoshinaga Y."/>
            <person name="Martin F.M."/>
            <person name="Grigoriev I.V."/>
            <person name="Hibbett D.S."/>
        </authorList>
    </citation>
    <scope>NUCLEOTIDE SEQUENCE [LARGE SCALE GENOMIC DNA]</scope>
    <source>
        <strain evidence="15 16">L-15889</strain>
    </source>
</reference>
<evidence type="ECO:0000256" key="8">
    <source>
        <dbReference type="ARBA" id="ARBA00022989"/>
    </source>
</evidence>
<dbReference type="PANTHER" id="PTHR46300">
    <property type="entry name" value="P450, PUTATIVE (EUROFUNG)-RELATED-RELATED"/>
    <property type="match status" value="1"/>
</dbReference>
<dbReference type="PROSITE" id="PS00086">
    <property type="entry name" value="CYTOCHROME_P450"/>
    <property type="match status" value="1"/>
</dbReference>
<accession>A0A165RDF2</accession>
<dbReference type="STRING" id="1314783.A0A165RDF2"/>
<keyword evidence="16" id="KW-1185">Reference proteome</keyword>
<protein>
    <submittedName>
        <fullName evidence="15">Cytochrome P450</fullName>
    </submittedName>
</protein>
<evidence type="ECO:0000256" key="9">
    <source>
        <dbReference type="ARBA" id="ARBA00023002"/>
    </source>
</evidence>
<dbReference type="Pfam" id="PF00067">
    <property type="entry name" value="p450"/>
    <property type="match status" value="1"/>
</dbReference>
<keyword evidence="12" id="KW-0472">Membrane</keyword>
<evidence type="ECO:0000256" key="4">
    <source>
        <dbReference type="ARBA" id="ARBA00010617"/>
    </source>
</evidence>
<evidence type="ECO:0000256" key="11">
    <source>
        <dbReference type="ARBA" id="ARBA00023033"/>
    </source>
</evidence>
<evidence type="ECO:0000256" key="5">
    <source>
        <dbReference type="ARBA" id="ARBA00022617"/>
    </source>
</evidence>